<evidence type="ECO:0000256" key="1">
    <source>
        <dbReference type="ARBA" id="ARBA00006484"/>
    </source>
</evidence>
<dbReference type="PANTHER" id="PTHR42879">
    <property type="entry name" value="3-OXOACYL-(ACYL-CARRIER-PROTEIN) REDUCTASE"/>
    <property type="match status" value="1"/>
</dbReference>
<dbReference type="InterPro" id="IPR050259">
    <property type="entry name" value="SDR"/>
</dbReference>
<feature type="domain" description="Ketoreductase" evidence="2">
    <location>
        <begin position="16"/>
        <end position="220"/>
    </location>
</feature>
<dbReference type="EC" id="1.1.1.127" evidence="3"/>
<dbReference type="AlphaFoldDB" id="A0A1U9Z0N2"/>
<dbReference type="Gene3D" id="3.40.50.720">
    <property type="entry name" value="NAD(P)-binding Rossmann-like Domain"/>
    <property type="match status" value="1"/>
</dbReference>
<gene>
    <name evidence="3" type="primary">kduD_2</name>
    <name evidence="3" type="ORF">Mame_01914</name>
</gene>
<dbReference type="eggNOG" id="COG1028">
    <property type="taxonomic scope" value="Bacteria"/>
</dbReference>
<name>A0A1U9Z0N2_9HYPH</name>
<evidence type="ECO:0000313" key="4">
    <source>
        <dbReference type="Proteomes" id="UP000191135"/>
    </source>
</evidence>
<reference evidence="3 4" key="1">
    <citation type="submission" date="2017-03" db="EMBL/GenBank/DDBJ databases">
        <title>Foreign affairs: Plasmid Transfer between Roseobacters and Rhizobia.</title>
        <authorList>
            <person name="Bartling P."/>
            <person name="Bunk B."/>
            <person name="Overmann J."/>
            <person name="Brinkmann H."/>
            <person name="Petersen J."/>
        </authorList>
    </citation>
    <scope>NUCLEOTIDE SEQUENCE [LARGE SCALE GENOMIC DNA]</scope>
    <source>
        <strain evidence="3 4">MACL11</strain>
    </source>
</reference>
<protein>
    <submittedName>
        <fullName evidence="3">2-dehydro-3-deoxy-D-gluconate 5-dehydrogenase</fullName>
        <ecNumber evidence="3">1.1.1.127</ecNumber>
    </submittedName>
</protein>
<proteinExistence type="inferred from homology"/>
<dbReference type="PRINTS" id="PR00080">
    <property type="entry name" value="SDRFAMILY"/>
</dbReference>
<dbReference type="PROSITE" id="PS00061">
    <property type="entry name" value="ADH_SHORT"/>
    <property type="match status" value="1"/>
</dbReference>
<dbReference type="SMART" id="SM00822">
    <property type="entry name" value="PKS_KR"/>
    <property type="match status" value="1"/>
</dbReference>
<comment type="similarity">
    <text evidence="1">Belongs to the short-chain dehydrogenases/reductases (SDR) family.</text>
</comment>
<dbReference type="EMBL" id="CP020330">
    <property type="protein sequence ID" value="AQZ51256.1"/>
    <property type="molecule type" value="Genomic_DNA"/>
</dbReference>
<dbReference type="KEGG" id="mmed:Mame_01914"/>
<dbReference type="InterPro" id="IPR057326">
    <property type="entry name" value="KR_dom"/>
</dbReference>
<dbReference type="InterPro" id="IPR002347">
    <property type="entry name" value="SDR_fam"/>
</dbReference>
<sequence>MSIEAYLKHQFSLEGQRALVTGGASGIGQAIAVALAEAGADVAITVHSNPGDETARLVGETGRTFARVPADLGAIDAAGAEKLLAAASDGLGGDISILVNNAGTIRRGDAVDHAASDWRAVLSANLDAVWFLSQAAARRMQAAGGGRIIMTASLLSFQGGIRVPGYTASKHGVAGLTKALANELAPHGVTVNAIAPGYIATANTKALREDPDRSRQILERIPSGRWGKPEDIAGAALFLASPAAAYVNGHILAVDGGWLAR</sequence>
<keyword evidence="3" id="KW-0560">Oxidoreductase</keyword>
<dbReference type="OrthoDB" id="286404at2"/>
<dbReference type="RefSeq" id="WP_018062880.1">
    <property type="nucleotide sequence ID" value="NZ_AQWH01000001.1"/>
</dbReference>
<dbReference type="GO" id="GO:0032787">
    <property type="term" value="P:monocarboxylic acid metabolic process"/>
    <property type="evidence" value="ECO:0007669"/>
    <property type="project" value="UniProtKB-ARBA"/>
</dbReference>
<evidence type="ECO:0000259" key="2">
    <source>
        <dbReference type="SMART" id="SM00822"/>
    </source>
</evidence>
<dbReference type="Pfam" id="PF13561">
    <property type="entry name" value="adh_short_C2"/>
    <property type="match status" value="1"/>
</dbReference>
<accession>A0A1U9Z0N2</accession>
<dbReference type="PANTHER" id="PTHR42879:SF2">
    <property type="entry name" value="3-OXOACYL-[ACYL-CARRIER-PROTEIN] REDUCTASE FABG"/>
    <property type="match status" value="1"/>
</dbReference>
<dbReference type="InterPro" id="IPR020904">
    <property type="entry name" value="Sc_DH/Rdtase_CS"/>
</dbReference>
<dbReference type="STRING" id="1122214.Mame_01914"/>
<dbReference type="PRINTS" id="PR00081">
    <property type="entry name" value="GDHRDH"/>
</dbReference>
<dbReference type="FunFam" id="3.40.50.720:FF:000084">
    <property type="entry name" value="Short-chain dehydrogenase reductase"/>
    <property type="match status" value="1"/>
</dbReference>
<dbReference type="SUPFAM" id="SSF51735">
    <property type="entry name" value="NAD(P)-binding Rossmann-fold domains"/>
    <property type="match status" value="1"/>
</dbReference>
<keyword evidence="4" id="KW-1185">Reference proteome</keyword>
<organism evidence="3 4">
    <name type="scientific">Martelella mediterranea DSM 17316</name>
    <dbReference type="NCBI Taxonomy" id="1122214"/>
    <lineage>
        <taxon>Bacteria</taxon>
        <taxon>Pseudomonadati</taxon>
        <taxon>Pseudomonadota</taxon>
        <taxon>Alphaproteobacteria</taxon>
        <taxon>Hyphomicrobiales</taxon>
        <taxon>Aurantimonadaceae</taxon>
        <taxon>Martelella</taxon>
    </lineage>
</organism>
<dbReference type="GO" id="GO:0047001">
    <property type="term" value="F:2-dehydro-3-deoxy-D-gluconate 5-dehydrogenase activity"/>
    <property type="evidence" value="ECO:0007669"/>
    <property type="project" value="UniProtKB-EC"/>
</dbReference>
<dbReference type="Proteomes" id="UP000191135">
    <property type="component" value="Chromosome"/>
</dbReference>
<evidence type="ECO:0000313" key="3">
    <source>
        <dbReference type="EMBL" id="AQZ51256.1"/>
    </source>
</evidence>
<dbReference type="InterPro" id="IPR036291">
    <property type="entry name" value="NAD(P)-bd_dom_sf"/>
</dbReference>